<accession>F8V653</accession>
<evidence type="ECO:0000313" key="2">
    <source>
        <dbReference type="Proteomes" id="UP000240552"/>
    </source>
</evidence>
<name>F8V653_MIMIV</name>
<dbReference type="Proteomes" id="UP000240552">
    <property type="component" value="Segment"/>
</dbReference>
<proteinExistence type="predicted"/>
<gene>
    <name evidence="1" type="primary">L515b</name>
    <name evidence="1" type="ORF">MIMI_L515b</name>
</gene>
<organismHost>
    <name type="scientific">Acanthamoeba polyphaga</name>
    <name type="common">Amoeba</name>
    <dbReference type="NCBI Taxonomy" id="5757"/>
</organismHost>
<reference evidence="1 2" key="1">
    <citation type="journal article" date="2011" name="Proc. Natl. Acad. Sci. U.S.A.">
        <title>Mimivirus shows dramatic genome reduction after intraamoebal culture.</title>
        <authorList>
            <person name="Boyer M."/>
            <person name="Azza S."/>
            <person name="Barrassi L."/>
            <person name="Klose T."/>
            <person name="Campocasso A."/>
            <person name="Pagnier I."/>
            <person name="Fournous G."/>
            <person name="Borg A."/>
            <person name="Robert C."/>
            <person name="Zhang X."/>
            <person name="Desnues C."/>
            <person name="Henrissat B."/>
            <person name="Rossmann M.G."/>
            <person name="La Scola B."/>
            <person name="Raoult D."/>
        </authorList>
    </citation>
    <scope>NUCLEOTIDE SEQUENCE [LARGE SCALE GENOMIC DNA]</scope>
    <source>
        <strain evidence="1">M4</strain>
    </source>
</reference>
<dbReference type="EMBL" id="JN036606">
    <property type="protein sequence ID" value="AEJ34757.1"/>
    <property type="molecule type" value="Genomic_DNA"/>
</dbReference>
<organism evidence="1 2">
    <name type="scientific">Acanthamoeba polyphaga mimivirus</name>
    <name type="common">APMV</name>
    <dbReference type="NCBI Taxonomy" id="212035"/>
    <lineage>
        <taxon>Viruses</taxon>
        <taxon>Varidnaviria</taxon>
        <taxon>Bamfordvirae</taxon>
        <taxon>Nucleocytoviricota</taxon>
        <taxon>Megaviricetes</taxon>
        <taxon>Imitervirales</taxon>
        <taxon>Mimiviridae</taxon>
        <taxon>Megamimivirinae</taxon>
        <taxon>Mimivirus</taxon>
        <taxon>Mimivirus bradfordmassiliense</taxon>
    </lineage>
</organism>
<protein>
    <submittedName>
        <fullName evidence="1">Uncharacterized protein L515b</fullName>
    </submittedName>
</protein>
<evidence type="ECO:0000313" key="1">
    <source>
        <dbReference type="EMBL" id="AEJ34757.1"/>
    </source>
</evidence>
<sequence>MKKNSDNPPDKTEVTNSNAFIRYTVNKNRSDNPHIELAPTNNFLVYNDFEKSDPLSIINFDDNQTIKTTNNVHYVSGNMLIKNILGNRQILDFDLFRIKFNLVAVNYIFENENCCANLKFHLNLLMFLLPL</sequence>